<accession>A0A1M6W9M6</accession>
<name>A0A1M6W9M6_PSETH</name>
<dbReference type="PANTHER" id="PTHR12277">
    <property type="entry name" value="ALPHA/BETA HYDROLASE DOMAIN-CONTAINING PROTEIN"/>
    <property type="match status" value="1"/>
</dbReference>
<dbReference type="InterPro" id="IPR029058">
    <property type="entry name" value="AB_hydrolase_fold"/>
</dbReference>
<dbReference type="OrthoDB" id="9777090at2"/>
<dbReference type="Proteomes" id="UP000184363">
    <property type="component" value="Unassembled WGS sequence"/>
</dbReference>
<sequence length="266" mass="27595">MLVGAGVVAVAALCLAGLWAGQRALIYHPQTGGPVPPAADVLPGARDVTLRTADGLELGAWFVPGRGPGADGTVVLVANGNAGDRSVRAPLAAALAARGLSVLLFDYRGYGGNPGTPTEDGLALDVRAARTWLVDELGAQRIVYYGESLGAAVVTELATEHPPVGLLLRSPFTELADVGRLHYPFLPVRLLLRERYPVAEGLRRISVPTTVVYGSADRMVPPELSRAAAAAAAGPVRLVEVTGADHNDPVLLTGRELIDAVVAVAR</sequence>
<organism evidence="2 3">
    <name type="scientific">Pseudonocardia thermophila</name>
    <dbReference type="NCBI Taxonomy" id="1848"/>
    <lineage>
        <taxon>Bacteria</taxon>
        <taxon>Bacillati</taxon>
        <taxon>Actinomycetota</taxon>
        <taxon>Actinomycetes</taxon>
        <taxon>Pseudonocardiales</taxon>
        <taxon>Pseudonocardiaceae</taxon>
        <taxon>Pseudonocardia</taxon>
    </lineage>
</organism>
<gene>
    <name evidence="2" type="ORF">SAMN05443637_11444</name>
</gene>
<dbReference type="EMBL" id="FRAP01000014">
    <property type="protein sequence ID" value="SHK90431.1"/>
    <property type="molecule type" value="Genomic_DNA"/>
</dbReference>
<dbReference type="SUPFAM" id="SSF53474">
    <property type="entry name" value="alpha/beta-Hydrolases"/>
    <property type="match status" value="1"/>
</dbReference>
<proteinExistence type="predicted"/>
<feature type="domain" description="AB hydrolase-1" evidence="1">
    <location>
        <begin position="74"/>
        <end position="162"/>
    </location>
</feature>
<reference evidence="2 3" key="1">
    <citation type="submission" date="2016-11" db="EMBL/GenBank/DDBJ databases">
        <authorList>
            <person name="Jaros S."/>
            <person name="Januszkiewicz K."/>
            <person name="Wedrychowicz H."/>
        </authorList>
    </citation>
    <scope>NUCLEOTIDE SEQUENCE [LARGE SCALE GENOMIC DNA]</scope>
    <source>
        <strain evidence="2 3">DSM 43832</strain>
    </source>
</reference>
<keyword evidence="3" id="KW-1185">Reference proteome</keyword>
<evidence type="ECO:0000313" key="3">
    <source>
        <dbReference type="Proteomes" id="UP000184363"/>
    </source>
</evidence>
<dbReference type="Pfam" id="PF00561">
    <property type="entry name" value="Abhydrolase_1"/>
    <property type="match status" value="1"/>
</dbReference>
<evidence type="ECO:0000313" key="2">
    <source>
        <dbReference type="EMBL" id="SHK90431.1"/>
    </source>
</evidence>
<dbReference type="Gene3D" id="3.40.50.1820">
    <property type="entry name" value="alpha/beta hydrolase"/>
    <property type="match status" value="1"/>
</dbReference>
<dbReference type="InterPro" id="IPR000073">
    <property type="entry name" value="AB_hydrolase_1"/>
</dbReference>
<dbReference type="AlphaFoldDB" id="A0A1M6W9M6"/>
<dbReference type="PANTHER" id="PTHR12277:SF79">
    <property type="entry name" value="XAA-PRO DIPEPTIDYL-PEPTIDASE-RELATED"/>
    <property type="match status" value="1"/>
</dbReference>
<evidence type="ECO:0000259" key="1">
    <source>
        <dbReference type="Pfam" id="PF00561"/>
    </source>
</evidence>
<protein>
    <recommendedName>
        <fullName evidence="1">AB hydrolase-1 domain-containing protein</fullName>
    </recommendedName>
</protein>
<dbReference type="RefSeq" id="WP_073458442.1">
    <property type="nucleotide sequence ID" value="NZ_CALGVN010000014.1"/>
</dbReference>
<dbReference type="STRING" id="1848.SAMN05443637_11444"/>
<dbReference type="GO" id="GO:0003824">
    <property type="term" value="F:catalytic activity"/>
    <property type="evidence" value="ECO:0007669"/>
    <property type="project" value="UniProtKB-ARBA"/>
</dbReference>